<dbReference type="EMBL" id="JAUTXU010000026">
    <property type="protein sequence ID" value="KAK3719492.1"/>
    <property type="molecule type" value="Genomic_DNA"/>
</dbReference>
<sequence length="1273" mass="139747">MATPENKENVVPLTSSDPLQTKNASSSPKKVPRKGRSKSIGPGGLDEQEAPKFDKQEAKNRRKSAFIPATKPILSTEQEKKERQAARRKTLANRRVSFAPEATLHTWDVIEFMRDQTTSTDSSDNTRRASNITRSSDDERPSKSAQQVLDSDPPSTPPEQADEPEELPSSPAPQRDLHQKKLRRSSGVPPMNFNNPDDADSSSGISGSSDASESEDEVEDVTESDDATGTAMSLDIDDNTVQSIAKSDSSTGSSARLEASLRQAAQQAGTRGIEYDEYGDASMEIAGDEVTNAFKGWATEQDETDLRGSASMDQENVNPFSPAFKAQLVSGRVNRPSTVHEENTDDLSMDVTRAVGGIVTAKAQKADSSPLGDGTMDLTQVVGNMQPVEQVQSSSTRSGQKRRRSTADTGSPAIAAAAAQSKRRRSSMARSSMGDDTMDLTMVVGGIQSTGSPAKPERRKSVAKRRSSGVLSDQDDATMDMTQAVGGIKAADRTNHTASSFDENEELTMELTTVLGGIKAAEKAASEARPVTPQHSQSPLRNAANATPKDQERFKDAPDSGPKKLLTPMFQKQVVHSAEKQTSSAKTRKSTSPARTRLSVAFAQPSQDDPELEQQAGSSPSEASPIRLPDLSPLAIRKSPLKASSAQESALRRNLTTPESTLRQMLDQQLQAPEPSPTAEKQQRSTPAKAPATPEQADENTQDGRRLMESIKLMTTPRKETLKSLTPKKQTAAKQPSPQKTMTPRGHHPTTKVRSNVNTSPARQLSNDLLNIKDNEKPAEQIQLNKFLDLAGVRFMDLTTTKRRMTTAITPSKARKADDLYNEPEVNLESAIVAGGCTLPELEMYEHACHELKHYISDGKRVIKDLEVSTAQVTPPLLQAYMVAGPSRRSAMDTQMRDIKTHARYRSKEMWYAWRSQLLEDLMKPLQGIGEGLIRDDEVLQRAEEVLEQVLPGLVEQQESLRVEAEQLELEAAATSGEEKEELAVARERLQVVDVELEEKQRMLEELQRKMQEHETQANDLEENRAEFAAAIKEADRVKESCRSVSTHEINELKESVQHLEKTHSWSILSASSSPTTTTLSYKRQLQLFFHPLAFNNKDNNSNHSRPNAPISLIYTGTQLNTTLRFFLQLLRASLQALPQHSTRVADLLSLVSKGWDTAIEVAEAERRLNLEGITDARIVSDERIAITSTILLPKVRTKVRVAFEILAAVGAEDDELSTTVSVAVKVVYGEAYNEKKMSEFVEKAISGFEGWDGAVRALREKLIARGPKGGKT</sequence>
<gene>
    <name evidence="1" type="ORF">LTR37_004350</name>
</gene>
<proteinExistence type="predicted"/>
<reference evidence="1" key="1">
    <citation type="submission" date="2023-07" db="EMBL/GenBank/DDBJ databases">
        <title>Black Yeasts Isolated from many extreme environments.</title>
        <authorList>
            <person name="Coleine C."/>
            <person name="Stajich J.E."/>
            <person name="Selbmann L."/>
        </authorList>
    </citation>
    <scope>NUCLEOTIDE SEQUENCE</scope>
    <source>
        <strain evidence="1">CCFEE 5714</strain>
    </source>
</reference>
<protein>
    <submittedName>
        <fullName evidence="1">Uncharacterized protein</fullName>
    </submittedName>
</protein>
<evidence type="ECO:0000313" key="1">
    <source>
        <dbReference type="EMBL" id="KAK3719492.1"/>
    </source>
</evidence>
<dbReference type="Proteomes" id="UP001281147">
    <property type="component" value="Unassembled WGS sequence"/>
</dbReference>
<organism evidence="1 2">
    <name type="scientific">Vermiconidia calcicola</name>
    <dbReference type="NCBI Taxonomy" id="1690605"/>
    <lineage>
        <taxon>Eukaryota</taxon>
        <taxon>Fungi</taxon>
        <taxon>Dikarya</taxon>
        <taxon>Ascomycota</taxon>
        <taxon>Pezizomycotina</taxon>
        <taxon>Dothideomycetes</taxon>
        <taxon>Dothideomycetidae</taxon>
        <taxon>Mycosphaerellales</taxon>
        <taxon>Extremaceae</taxon>
        <taxon>Vermiconidia</taxon>
    </lineage>
</organism>
<accession>A0ACC3NNM9</accession>
<keyword evidence="2" id="KW-1185">Reference proteome</keyword>
<evidence type="ECO:0000313" key="2">
    <source>
        <dbReference type="Proteomes" id="UP001281147"/>
    </source>
</evidence>
<comment type="caution">
    <text evidence="1">The sequence shown here is derived from an EMBL/GenBank/DDBJ whole genome shotgun (WGS) entry which is preliminary data.</text>
</comment>
<name>A0ACC3NNM9_9PEZI</name>